<dbReference type="InterPro" id="IPR036102">
    <property type="entry name" value="OsmC/Ohrsf"/>
</dbReference>
<dbReference type="Gene3D" id="3.30.300.20">
    <property type="match status" value="1"/>
</dbReference>
<dbReference type="AlphaFoldDB" id="A0AAW5C1D7"/>
<protein>
    <submittedName>
        <fullName evidence="1">OsmC family protein</fullName>
    </submittedName>
</protein>
<dbReference type="Proteomes" id="UP000669239">
    <property type="component" value="Unassembled WGS sequence"/>
</dbReference>
<dbReference type="Proteomes" id="UP001299608">
    <property type="component" value="Unassembled WGS sequence"/>
</dbReference>
<dbReference type="InterPro" id="IPR003718">
    <property type="entry name" value="OsmC/Ohr_fam"/>
</dbReference>
<name>A0AAW5C1D7_9FIRM</name>
<evidence type="ECO:0000313" key="4">
    <source>
        <dbReference type="Proteomes" id="UP001299608"/>
    </source>
</evidence>
<gene>
    <name evidence="2" type="ORF">G5B36_09150</name>
    <name evidence="1" type="ORF">L0N08_18100</name>
</gene>
<evidence type="ECO:0000313" key="2">
    <source>
        <dbReference type="EMBL" id="NSJ48866.1"/>
    </source>
</evidence>
<dbReference type="EMBL" id="JAKNGE010000023">
    <property type="protein sequence ID" value="MCG4747341.1"/>
    <property type="molecule type" value="Genomic_DNA"/>
</dbReference>
<dbReference type="InterPro" id="IPR015946">
    <property type="entry name" value="KH_dom-like_a/b"/>
</dbReference>
<organism evidence="1 4">
    <name type="scientific">Enterocloster aldenensis</name>
    <dbReference type="NCBI Taxonomy" id="358742"/>
    <lineage>
        <taxon>Bacteria</taxon>
        <taxon>Bacillati</taxon>
        <taxon>Bacillota</taxon>
        <taxon>Clostridia</taxon>
        <taxon>Lachnospirales</taxon>
        <taxon>Lachnospiraceae</taxon>
        <taxon>Enterocloster</taxon>
    </lineage>
</organism>
<dbReference type="Pfam" id="PF02566">
    <property type="entry name" value="OsmC"/>
    <property type="match status" value="1"/>
</dbReference>
<comment type="caution">
    <text evidence="1">The sequence shown here is derived from an EMBL/GenBank/DDBJ whole genome shotgun (WGS) entry which is preliminary data.</text>
</comment>
<dbReference type="SUPFAM" id="SSF82784">
    <property type="entry name" value="OsmC-like"/>
    <property type="match status" value="1"/>
</dbReference>
<reference evidence="1" key="3">
    <citation type="submission" date="2022-01" db="EMBL/GenBank/DDBJ databases">
        <title>Collection of gut derived symbiotic bacterial strains cultured from healthy donors.</title>
        <authorList>
            <person name="Lin H."/>
            <person name="Kohout C."/>
            <person name="Waligurski E."/>
            <person name="Pamer E.G."/>
        </authorList>
    </citation>
    <scope>NUCLEOTIDE SEQUENCE</scope>
    <source>
        <strain evidence="1">DFI.6.55</strain>
    </source>
</reference>
<dbReference type="PANTHER" id="PTHR35368:SF1">
    <property type="entry name" value="HYDROPEROXIDE REDUCTASE"/>
    <property type="match status" value="1"/>
</dbReference>
<dbReference type="InterPro" id="IPR052924">
    <property type="entry name" value="OsmC/Ohr_hydroprdx_reductase"/>
</dbReference>
<accession>A0AAW5C1D7</accession>
<dbReference type="PANTHER" id="PTHR35368">
    <property type="entry name" value="HYDROPEROXIDE REDUCTASE"/>
    <property type="match status" value="1"/>
</dbReference>
<dbReference type="RefSeq" id="WP_165641904.1">
    <property type="nucleotide sequence ID" value="NZ_JAAITT010000010.1"/>
</dbReference>
<dbReference type="EMBL" id="JAAITT010000010">
    <property type="protein sequence ID" value="NSJ48866.1"/>
    <property type="molecule type" value="Genomic_DNA"/>
</dbReference>
<reference evidence="2" key="2">
    <citation type="submission" date="2020-02" db="EMBL/GenBank/DDBJ databases">
        <authorList>
            <person name="Littmann E."/>
            <person name="Sorbara M."/>
        </authorList>
    </citation>
    <scope>NUCLEOTIDE SEQUENCE</scope>
    <source>
        <strain evidence="2">MSK.1.17</strain>
    </source>
</reference>
<sequence length="148" mass="16104">MALKTYTAKAELIEGLKVRASARDFSIVLDEPLEQGGTNAGMNPIELALCSVCACQTITAAIFADFYGIPVDDIKVEAEGGMDPDGFSGMNPDARPGIQKIHFRFMIKSRAPRVQVEELVKAVERMCPVGDSFRRGVELEAPELILSE</sequence>
<evidence type="ECO:0000313" key="1">
    <source>
        <dbReference type="EMBL" id="MCG4747341.1"/>
    </source>
</evidence>
<evidence type="ECO:0000313" key="3">
    <source>
        <dbReference type="Proteomes" id="UP000669239"/>
    </source>
</evidence>
<reference evidence="2 3" key="1">
    <citation type="journal article" date="2020" name="Cell Host Microbe">
        <title>Functional and Genomic Variation between Human-Derived Isolates of Lachnospiraceae Reveals Inter- and Intra-Species Diversity.</title>
        <authorList>
            <person name="Sorbara M.T."/>
            <person name="Littmann E.R."/>
            <person name="Fontana E."/>
            <person name="Moody T.U."/>
            <person name="Kohout C.E."/>
            <person name="Gjonbalaj M."/>
            <person name="Eaton V."/>
            <person name="Seok R."/>
            <person name="Leiner I.M."/>
            <person name="Pamer E.G."/>
        </authorList>
    </citation>
    <scope>NUCLEOTIDE SEQUENCE [LARGE SCALE GENOMIC DNA]</scope>
    <source>
        <strain evidence="2 3">MSK.1.17</strain>
    </source>
</reference>
<keyword evidence="3" id="KW-1185">Reference proteome</keyword>
<proteinExistence type="predicted"/>